<accession>A0A9D1LND3</accession>
<dbReference type="EMBL" id="DVMV01000014">
    <property type="protein sequence ID" value="HIU45070.1"/>
    <property type="molecule type" value="Genomic_DNA"/>
</dbReference>
<evidence type="ECO:0000313" key="2">
    <source>
        <dbReference type="Proteomes" id="UP000824070"/>
    </source>
</evidence>
<comment type="caution">
    <text evidence="1">The sequence shown here is derived from an EMBL/GenBank/DDBJ whole genome shotgun (WGS) entry which is preliminary data.</text>
</comment>
<protein>
    <submittedName>
        <fullName evidence="1">Uncharacterized protein</fullName>
    </submittedName>
</protein>
<organism evidence="1 2">
    <name type="scientific">Candidatus Alloenteromonas pullicola</name>
    <dbReference type="NCBI Taxonomy" id="2840784"/>
    <lineage>
        <taxon>Bacteria</taxon>
        <taxon>Bacillati</taxon>
        <taxon>Bacillota</taxon>
        <taxon>Bacillota incertae sedis</taxon>
        <taxon>Candidatus Alloenteromonas</taxon>
    </lineage>
</organism>
<evidence type="ECO:0000313" key="1">
    <source>
        <dbReference type="EMBL" id="HIU45070.1"/>
    </source>
</evidence>
<dbReference type="AlphaFoldDB" id="A0A9D1LND3"/>
<gene>
    <name evidence="1" type="ORF">IAC52_02095</name>
</gene>
<proteinExistence type="predicted"/>
<sequence>MKQAINAYEQLKDAFDYTLRSWLRLDLTRKGRDESREIIGAACFLFDNLYAKEDAGKDLTKAVAEDLGKRFDPKRLMEMATDMRVFMSGDDFSRGKSPLRDYVKFVEQTEESCRYIHLDNAGKLVYVYSDMLTNLVVEEHGEVHPMRIAELIFLTSTEEFGRLFRETLHEAFPALASSPYFLGVEEAMERIRKENVD</sequence>
<dbReference type="Proteomes" id="UP000824070">
    <property type="component" value="Unassembled WGS sequence"/>
</dbReference>
<reference evidence="1" key="2">
    <citation type="journal article" date="2021" name="PeerJ">
        <title>Extensive microbial diversity within the chicken gut microbiome revealed by metagenomics and culture.</title>
        <authorList>
            <person name="Gilroy R."/>
            <person name="Ravi A."/>
            <person name="Getino M."/>
            <person name="Pursley I."/>
            <person name="Horton D.L."/>
            <person name="Alikhan N.F."/>
            <person name="Baker D."/>
            <person name="Gharbi K."/>
            <person name="Hall N."/>
            <person name="Watson M."/>
            <person name="Adriaenssens E.M."/>
            <person name="Foster-Nyarko E."/>
            <person name="Jarju S."/>
            <person name="Secka A."/>
            <person name="Antonio M."/>
            <person name="Oren A."/>
            <person name="Chaudhuri R.R."/>
            <person name="La Ragione R."/>
            <person name="Hildebrand F."/>
            <person name="Pallen M.J."/>
        </authorList>
    </citation>
    <scope>NUCLEOTIDE SEQUENCE</scope>
    <source>
        <strain evidence="1">ChiGjej1B1-22543</strain>
    </source>
</reference>
<name>A0A9D1LND3_9FIRM</name>
<reference evidence="1" key="1">
    <citation type="submission" date="2020-10" db="EMBL/GenBank/DDBJ databases">
        <authorList>
            <person name="Gilroy R."/>
        </authorList>
    </citation>
    <scope>NUCLEOTIDE SEQUENCE</scope>
    <source>
        <strain evidence="1">ChiGjej1B1-22543</strain>
    </source>
</reference>